<evidence type="ECO:0000259" key="15">
    <source>
        <dbReference type="Pfam" id="PF00593"/>
    </source>
</evidence>
<keyword evidence="7 13" id="KW-0798">TonB box</keyword>
<evidence type="ECO:0000256" key="1">
    <source>
        <dbReference type="ARBA" id="ARBA00004571"/>
    </source>
</evidence>
<dbReference type="InterPro" id="IPR010917">
    <property type="entry name" value="TonB_rcpt_CS"/>
</dbReference>
<dbReference type="GO" id="GO:0044718">
    <property type="term" value="P:siderophore transmembrane transport"/>
    <property type="evidence" value="ECO:0007669"/>
    <property type="project" value="TreeGrafter"/>
</dbReference>
<dbReference type="InterPro" id="IPR037066">
    <property type="entry name" value="Plug_dom_sf"/>
</dbReference>
<evidence type="ECO:0000256" key="3">
    <source>
        <dbReference type="ARBA" id="ARBA00022448"/>
    </source>
</evidence>
<dbReference type="SUPFAM" id="SSF56935">
    <property type="entry name" value="Porins"/>
    <property type="match status" value="1"/>
</dbReference>
<feature type="signal peptide" evidence="14">
    <location>
        <begin position="1"/>
        <end position="35"/>
    </location>
</feature>
<evidence type="ECO:0000256" key="8">
    <source>
        <dbReference type="ARBA" id="ARBA00023136"/>
    </source>
</evidence>
<dbReference type="Proteomes" id="UP000320225">
    <property type="component" value="Unassembled WGS sequence"/>
</dbReference>
<comment type="caution">
    <text evidence="17">The sequence shown here is derived from an EMBL/GenBank/DDBJ whole genome shotgun (WGS) entry which is preliminary data.</text>
</comment>
<evidence type="ECO:0000256" key="2">
    <source>
        <dbReference type="ARBA" id="ARBA00009810"/>
    </source>
</evidence>
<evidence type="ECO:0000256" key="6">
    <source>
        <dbReference type="ARBA" id="ARBA00022729"/>
    </source>
</evidence>
<evidence type="ECO:0000259" key="16">
    <source>
        <dbReference type="Pfam" id="PF07715"/>
    </source>
</evidence>
<feature type="short sequence motif" description="TonB C-terminal box" evidence="12">
    <location>
        <begin position="745"/>
        <end position="762"/>
    </location>
</feature>
<keyword evidence="18" id="KW-1185">Reference proteome</keyword>
<accession>A0A554WT41</accession>
<reference evidence="17 18" key="1">
    <citation type="submission" date="2019-07" db="EMBL/GenBank/DDBJ databases">
        <title>Tepidimonas sediminis YIM 72259 draft genome.</title>
        <authorList>
            <person name="Da Costa M.S."/>
            <person name="Froufe H.J.C."/>
            <person name="Egas C."/>
            <person name="Albuquerque L."/>
        </authorList>
    </citation>
    <scope>NUCLEOTIDE SEQUENCE [LARGE SCALE GENOMIC DNA]</scope>
    <source>
        <strain evidence="17 18">YIM 72259</strain>
    </source>
</reference>
<feature type="chain" id="PRO_5021994601" evidence="14">
    <location>
        <begin position="36"/>
        <end position="762"/>
    </location>
</feature>
<organism evidence="17 18">
    <name type="scientific">Tepidimonas sediminis</name>
    <dbReference type="NCBI Taxonomy" id="2588941"/>
    <lineage>
        <taxon>Bacteria</taxon>
        <taxon>Pseudomonadati</taxon>
        <taxon>Pseudomonadota</taxon>
        <taxon>Betaproteobacteria</taxon>
        <taxon>Burkholderiales</taxon>
        <taxon>Tepidimonas</taxon>
    </lineage>
</organism>
<evidence type="ECO:0000256" key="11">
    <source>
        <dbReference type="PROSITE-ProRule" id="PRU01360"/>
    </source>
</evidence>
<keyword evidence="4 11" id="KW-1134">Transmembrane beta strand</keyword>
<dbReference type="PROSITE" id="PS01156">
    <property type="entry name" value="TONB_DEPENDENT_REC_2"/>
    <property type="match status" value="1"/>
</dbReference>
<dbReference type="GO" id="GO:0015344">
    <property type="term" value="F:siderophore uptake transmembrane transporter activity"/>
    <property type="evidence" value="ECO:0007669"/>
    <property type="project" value="TreeGrafter"/>
</dbReference>
<dbReference type="InterPro" id="IPR012910">
    <property type="entry name" value="Plug_dom"/>
</dbReference>
<dbReference type="Pfam" id="PF00593">
    <property type="entry name" value="TonB_dep_Rec_b-barrel"/>
    <property type="match status" value="1"/>
</dbReference>
<evidence type="ECO:0000256" key="10">
    <source>
        <dbReference type="ARBA" id="ARBA00023237"/>
    </source>
</evidence>
<proteinExistence type="inferred from homology"/>
<dbReference type="PROSITE" id="PS52016">
    <property type="entry name" value="TONB_DEPENDENT_REC_3"/>
    <property type="match status" value="1"/>
</dbReference>
<evidence type="ECO:0000313" key="17">
    <source>
        <dbReference type="EMBL" id="TSE26733.1"/>
    </source>
</evidence>
<dbReference type="InterPro" id="IPR036942">
    <property type="entry name" value="Beta-barrel_TonB_sf"/>
</dbReference>
<keyword evidence="8 11" id="KW-0472">Membrane</keyword>
<keyword evidence="9 17" id="KW-0675">Receptor</keyword>
<dbReference type="Gene3D" id="2.170.130.10">
    <property type="entry name" value="TonB-dependent receptor, plug domain"/>
    <property type="match status" value="1"/>
</dbReference>
<keyword evidence="3 11" id="KW-0813">Transport</keyword>
<evidence type="ECO:0000256" key="12">
    <source>
        <dbReference type="PROSITE-ProRule" id="PRU10144"/>
    </source>
</evidence>
<name>A0A554WT41_9BURK</name>
<dbReference type="InterPro" id="IPR039426">
    <property type="entry name" value="TonB-dep_rcpt-like"/>
</dbReference>
<feature type="domain" description="TonB-dependent receptor plug" evidence="16">
    <location>
        <begin position="71"/>
        <end position="157"/>
    </location>
</feature>
<evidence type="ECO:0000313" key="18">
    <source>
        <dbReference type="Proteomes" id="UP000320225"/>
    </source>
</evidence>
<protein>
    <submittedName>
        <fullName evidence="17">TonB-copper: TonB-dependent copper receptor</fullName>
    </submittedName>
</protein>
<feature type="domain" description="TonB-dependent receptor-like beta-barrel" evidence="15">
    <location>
        <begin position="278"/>
        <end position="712"/>
    </location>
</feature>
<evidence type="ECO:0000256" key="4">
    <source>
        <dbReference type="ARBA" id="ARBA00022452"/>
    </source>
</evidence>
<comment type="similarity">
    <text evidence="2 11 13">Belongs to the TonB-dependent receptor family.</text>
</comment>
<sequence>MPTKPHAIGWPAPHGAVLMSAVASAALAWSPAAGAQAQPDAALPDVQVHAPRETDLPRGQAVQPRRARPVSADVSEALAEVPGAYTLEAGGLSRLPVLRGLGDERLRLQIDGMDLYAACPNHMNTPLSYLDPGQVERLQVWAGLAPVSAGGDAIGGVVAAQTPAPTFAGAGQTDTRGEVGLYARSNGHAWGLRLGAQHASEHWHFSYRLAAAEADNYRAGGAFKTYDFTGRAGHTLPRDEVGSSAYRTRNHILGAAWQDGAHLWEAKLYVQDMPYQLYPNQRMDLLDNDSTKLNLRYQQRTAWGQWQARLWHEKVQHTMDFGPDKRYWYGMASGGSSSVDGRPCSPLGPQCAAGMPMLTDSTTTGAKVQAEWAMGEQTVVRAGAELHRFRLDDYWPPSGGGMWPGTFWNIRDGQRDRHALYAEVQWSPAPLWSAQAGLRVERVRTDAGPVQGYSTAPDAMGRQTQDAQAFNAMDRRRRFNTHDVVLSARHQPRSTFELEFGLARRERAPGLYELYPWSTWQMAALMNNFVGDGNGYVGNPNLRSERAYTASASAQWKAADDAWAIKVEPHVTEVRDFIDAERLPGQSGERRFVLLRYANVPARLYGLDLSGRALLASSPASRWELRGQLSHLKGRNRRSGDGLYAIMPLNARLSLTHQTGAWESTVEWVAVKAKTDVSSVRNEVPTPGYGLLNVRAAYRLGRGKLEFGIDNVFDRFYALPTGGAYVGQGTTMTNPPPPNVPQWGTAVPGPGRSLWLAYQTTF</sequence>
<evidence type="ECO:0000256" key="14">
    <source>
        <dbReference type="SAM" id="SignalP"/>
    </source>
</evidence>
<keyword evidence="6 14" id="KW-0732">Signal</keyword>
<dbReference type="Gene3D" id="2.40.170.20">
    <property type="entry name" value="TonB-dependent receptor, beta-barrel domain"/>
    <property type="match status" value="1"/>
</dbReference>
<dbReference type="PANTHER" id="PTHR30069:SF49">
    <property type="entry name" value="OUTER MEMBRANE PROTEIN C"/>
    <property type="match status" value="1"/>
</dbReference>
<gene>
    <name evidence="17" type="ORF">Tsedi_00441</name>
</gene>
<keyword evidence="10 11" id="KW-0998">Cell outer membrane</keyword>
<evidence type="ECO:0000256" key="5">
    <source>
        <dbReference type="ARBA" id="ARBA00022692"/>
    </source>
</evidence>
<dbReference type="Pfam" id="PF07715">
    <property type="entry name" value="Plug"/>
    <property type="match status" value="1"/>
</dbReference>
<evidence type="ECO:0000256" key="9">
    <source>
        <dbReference type="ARBA" id="ARBA00023170"/>
    </source>
</evidence>
<evidence type="ECO:0000256" key="7">
    <source>
        <dbReference type="ARBA" id="ARBA00023077"/>
    </source>
</evidence>
<comment type="subcellular location">
    <subcellularLocation>
        <location evidence="1 11">Cell outer membrane</location>
        <topology evidence="1 11">Multi-pass membrane protein</topology>
    </subcellularLocation>
</comment>
<dbReference type="PANTHER" id="PTHR30069">
    <property type="entry name" value="TONB-DEPENDENT OUTER MEMBRANE RECEPTOR"/>
    <property type="match status" value="1"/>
</dbReference>
<dbReference type="EMBL" id="VJND01000002">
    <property type="protein sequence ID" value="TSE26733.1"/>
    <property type="molecule type" value="Genomic_DNA"/>
</dbReference>
<dbReference type="InterPro" id="IPR000531">
    <property type="entry name" value="Beta-barrel_TonB"/>
</dbReference>
<keyword evidence="5 11" id="KW-0812">Transmembrane</keyword>
<evidence type="ECO:0000256" key="13">
    <source>
        <dbReference type="RuleBase" id="RU003357"/>
    </source>
</evidence>
<dbReference type="GO" id="GO:0009279">
    <property type="term" value="C:cell outer membrane"/>
    <property type="evidence" value="ECO:0007669"/>
    <property type="project" value="UniProtKB-SubCell"/>
</dbReference>
<dbReference type="AlphaFoldDB" id="A0A554WT41"/>